<dbReference type="Proteomes" id="UP001369815">
    <property type="component" value="Unassembled WGS sequence"/>
</dbReference>
<accession>A0AAX6M6K5</accession>
<evidence type="ECO:0000313" key="2">
    <source>
        <dbReference type="Proteomes" id="UP001369815"/>
    </source>
</evidence>
<comment type="caution">
    <text evidence="1">The sequence shown here is derived from an EMBL/GenBank/DDBJ whole genome shotgun (WGS) entry which is preliminary data.</text>
</comment>
<proteinExistence type="predicted"/>
<sequence>MSTSKSHAFFVGDLYDPYDINEAGPSDTTRHRVSRQSLPPCYDIFESPRSEVFDGDPPHYCRSEGSVDVHYWQNTRHREYWQESLVRKLVRAKYARLNQTQHPLLKYARDLVKAEKIELWYRLKELRVSHRIHRLQEKMAEKA</sequence>
<protein>
    <submittedName>
        <fullName evidence="1">Uncharacterized protein</fullName>
    </submittedName>
</protein>
<keyword evidence="2" id="KW-1185">Reference proteome</keyword>
<dbReference type="EMBL" id="JBANMG010000010">
    <property type="protein sequence ID" value="KAK6948190.1"/>
    <property type="molecule type" value="Genomic_DNA"/>
</dbReference>
<gene>
    <name evidence="1" type="ORF">Daesc_009954</name>
</gene>
<reference evidence="1 2" key="1">
    <citation type="journal article" date="2024" name="Front Chem Biol">
        <title>Unveiling the potential of Daldinia eschscholtzii MFLUCC 19-0629 through bioactivity and bioinformatics studies for enhanced sustainable agriculture production.</title>
        <authorList>
            <person name="Brooks S."/>
            <person name="Weaver J.A."/>
            <person name="Klomchit A."/>
            <person name="Alharthi S.A."/>
            <person name="Onlamun T."/>
            <person name="Nurani R."/>
            <person name="Vong T.K."/>
            <person name="Alberti F."/>
            <person name="Greco C."/>
        </authorList>
    </citation>
    <scope>NUCLEOTIDE SEQUENCE [LARGE SCALE GENOMIC DNA]</scope>
    <source>
        <strain evidence="1">MFLUCC 19-0629</strain>
    </source>
</reference>
<evidence type="ECO:0000313" key="1">
    <source>
        <dbReference type="EMBL" id="KAK6948190.1"/>
    </source>
</evidence>
<name>A0AAX6M6K5_9PEZI</name>
<dbReference type="AlphaFoldDB" id="A0AAX6M6K5"/>
<organism evidence="1 2">
    <name type="scientific">Daldinia eschscholtzii</name>
    <dbReference type="NCBI Taxonomy" id="292717"/>
    <lineage>
        <taxon>Eukaryota</taxon>
        <taxon>Fungi</taxon>
        <taxon>Dikarya</taxon>
        <taxon>Ascomycota</taxon>
        <taxon>Pezizomycotina</taxon>
        <taxon>Sordariomycetes</taxon>
        <taxon>Xylariomycetidae</taxon>
        <taxon>Xylariales</taxon>
        <taxon>Hypoxylaceae</taxon>
        <taxon>Daldinia</taxon>
    </lineage>
</organism>